<evidence type="ECO:0000256" key="3">
    <source>
        <dbReference type="ARBA" id="ARBA00019439"/>
    </source>
</evidence>
<comment type="similarity">
    <text evidence="2">Belongs to the CorA metal ion transporter (MIT) (TC 1.A.35) family.</text>
</comment>
<evidence type="ECO:0000256" key="4">
    <source>
        <dbReference type="ARBA" id="ARBA00022448"/>
    </source>
</evidence>
<evidence type="ECO:0000256" key="12">
    <source>
        <dbReference type="ARBA" id="ARBA00034269"/>
    </source>
</evidence>
<dbReference type="FunFam" id="1.20.58.340:FF:000001">
    <property type="entry name" value="Magnesium transport protein CorA"/>
    <property type="match status" value="1"/>
</dbReference>
<dbReference type="PANTHER" id="PTHR47685:SF1">
    <property type="entry name" value="MAGNESIUM TRANSPORT PROTEIN CORA"/>
    <property type="match status" value="1"/>
</dbReference>
<evidence type="ECO:0000256" key="7">
    <source>
        <dbReference type="ARBA" id="ARBA00022692"/>
    </source>
</evidence>
<feature type="transmembrane region" description="Helical" evidence="13">
    <location>
        <begin position="281"/>
        <end position="305"/>
    </location>
</feature>
<organism evidence="14">
    <name type="scientific">uncultured Chthoniobacterales bacterium</name>
    <dbReference type="NCBI Taxonomy" id="1836801"/>
    <lineage>
        <taxon>Bacteria</taxon>
        <taxon>Pseudomonadati</taxon>
        <taxon>Verrucomicrobiota</taxon>
        <taxon>Spartobacteria</taxon>
        <taxon>Chthoniobacterales</taxon>
        <taxon>environmental samples</taxon>
    </lineage>
</organism>
<dbReference type="Gene3D" id="3.30.460.20">
    <property type="entry name" value="CorA soluble domain-like"/>
    <property type="match status" value="1"/>
</dbReference>
<evidence type="ECO:0000256" key="5">
    <source>
        <dbReference type="ARBA" id="ARBA00022475"/>
    </source>
</evidence>
<comment type="catalytic activity">
    <reaction evidence="12">
        <text>Mg(2+)(in) = Mg(2+)(out)</text>
        <dbReference type="Rhea" id="RHEA:29827"/>
        <dbReference type="ChEBI" id="CHEBI:18420"/>
    </reaction>
</comment>
<feature type="transmembrane region" description="Helical" evidence="13">
    <location>
        <begin position="317"/>
        <end position="337"/>
    </location>
</feature>
<keyword evidence="6" id="KW-0997">Cell inner membrane</keyword>
<keyword evidence="5" id="KW-1003">Cell membrane</keyword>
<evidence type="ECO:0000256" key="6">
    <source>
        <dbReference type="ARBA" id="ARBA00022519"/>
    </source>
</evidence>
<protein>
    <recommendedName>
        <fullName evidence="3">Magnesium transport protein CorA</fullName>
    </recommendedName>
</protein>
<dbReference type="Pfam" id="PF01544">
    <property type="entry name" value="CorA"/>
    <property type="match status" value="2"/>
</dbReference>
<keyword evidence="11 13" id="KW-0472">Membrane</keyword>
<dbReference type="InterPro" id="IPR050829">
    <property type="entry name" value="CorA_MIT"/>
</dbReference>
<dbReference type="GO" id="GO:0015099">
    <property type="term" value="F:nickel cation transmembrane transporter activity"/>
    <property type="evidence" value="ECO:0007669"/>
    <property type="project" value="TreeGrafter"/>
</dbReference>
<dbReference type="GO" id="GO:0015087">
    <property type="term" value="F:cobalt ion transmembrane transporter activity"/>
    <property type="evidence" value="ECO:0007669"/>
    <property type="project" value="TreeGrafter"/>
</dbReference>
<evidence type="ECO:0000256" key="8">
    <source>
        <dbReference type="ARBA" id="ARBA00022842"/>
    </source>
</evidence>
<keyword evidence="9 13" id="KW-1133">Transmembrane helix</keyword>
<accession>A0A6J4J566</accession>
<keyword evidence="8" id="KW-0460">Magnesium</keyword>
<dbReference type="InterPro" id="IPR002523">
    <property type="entry name" value="MgTranspt_CorA/ZnTranspt_ZntB"/>
</dbReference>
<dbReference type="Gene3D" id="1.20.58.340">
    <property type="entry name" value="Magnesium transport protein CorA, transmembrane region"/>
    <property type="match status" value="2"/>
</dbReference>
<evidence type="ECO:0000256" key="11">
    <source>
        <dbReference type="ARBA" id="ARBA00023136"/>
    </source>
</evidence>
<proteinExistence type="inferred from homology"/>
<evidence type="ECO:0000256" key="1">
    <source>
        <dbReference type="ARBA" id="ARBA00004429"/>
    </source>
</evidence>
<evidence type="ECO:0000256" key="13">
    <source>
        <dbReference type="SAM" id="Phobius"/>
    </source>
</evidence>
<name>A0A6J4J566_9BACT</name>
<dbReference type="GO" id="GO:0015095">
    <property type="term" value="F:magnesium ion transmembrane transporter activity"/>
    <property type="evidence" value="ECO:0007669"/>
    <property type="project" value="TreeGrafter"/>
</dbReference>
<dbReference type="InterPro" id="IPR045863">
    <property type="entry name" value="CorA_TM1_TM2"/>
</dbReference>
<comment type="subcellular location">
    <subcellularLocation>
        <location evidence="1">Cell inner membrane</location>
        <topology evidence="1">Multi-pass membrane protein</topology>
    </subcellularLocation>
</comment>
<evidence type="ECO:0000256" key="2">
    <source>
        <dbReference type="ARBA" id="ARBA00009765"/>
    </source>
</evidence>
<dbReference type="AlphaFoldDB" id="A0A6J4J566"/>
<dbReference type="SUPFAM" id="SSF143865">
    <property type="entry name" value="CorA soluble domain-like"/>
    <property type="match status" value="1"/>
</dbReference>
<dbReference type="GO" id="GO:0005886">
    <property type="term" value="C:plasma membrane"/>
    <property type="evidence" value="ECO:0007669"/>
    <property type="project" value="UniProtKB-SubCell"/>
</dbReference>
<dbReference type="EMBL" id="CADCTA010000114">
    <property type="protein sequence ID" value="CAA9268178.1"/>
    <property type="molecule type" value="Genomic_DNA"/>
</dbReference>
<evidence type="ECO:0000313" key="14">
    <source>
        <dbReference type="EMBL" id="CAA9268178.1"/>
    </source>
</evidence>
<evidence type="ECO:0000256" key="10">
    <source>
        <dbReference type="ARBA" id="ARBA00023065"/>
    </source>
</evidence>
<keyword evidence="7 13" id="KW-0812">Transmembrane</keyword>
<dbReference type="PANTHER" id="PTHR47685">
    <property type="entry name" value="MAGNESIUM TRANSPORT PROTEIN CORA"/>
    <property type="match status" value="1"/>
</dbReference>
<keyword evidence="4" id="KW-0813">Transport</keyword>
<keyword evidence="10" id="KW-0406">Ion transport</keyword>
<evidence type="ECO:0000256" key="9">
    <source>
        <dbReference type="ARBA" id="ARBA00022989"/>
    </source>
</evidence>
<dbReference type="SUPFAM" id="SSF144083">
    <property type="entry name" value="Magnesium transport protein CorA, transmembrane region"/>
    <property type="match status" value="1"/>
</dbReference>
<dbReference type="CDD" id="cd12837">
    <property type="entry name" value="EcCorA-like_u1"/>
    <property type="match status" value="1"/>
</dbReference>
<reference evidence="14" key="1">
    <citation type="submission" date="2020-02" db="EMBL/GenBank/DDBJ databases">
        <authorList>
            <person name="Meier V. D."/>
        </authorList>
    </citation>
    <scope>NUCLEOTIDE SEQUENCE</scope>
    <source>
        <strain evidence="14">AVDCRST_MAG42</strain>
    </source>
</reference>
<dbReference type="InterPro" id="IPR045861">
    <property type="entry name" value="CorA_cytoplasmic_dom"/>
</dbReference>
<sequence length="343" mass="38190">MLTFYAPGQRGVEMGDCEECARLTREAVWIDVLSPTPEEEKVLEASLGTGIPTREEMQAIELSSRLYEENDMLFLTATVLTKSDTTHPESSAITFILTREKLVTLRYAEPAAFAAFRARREANLNRYRTSYQFMGGLIDAIIERIADILEGVGANLDQLSLRVFDRPVAGSMRASHNPLSRTPGGRARKARQRDFVEILTLIGAASDLVSRVRESLVSFVRLVTFFREVRKEESAARDTLVHSKAVLADLSSLSDHANFLAGKIGFLLDATLGMINNEQNAIIKILSVAALVFLPPTLVAGIYGMNFDVMPELRWAQGYPFAICLMIIAGVLPYLLFRRRGWL</sequence>
<gene>
    <name evidence="14" type="ORF">AVDCRST_MAG42-3103</name>
</gene>